<dbReference type="RefSeq" id="WP_181580849.1">
    <property type="nucleotide sequence ID" value="NZ_CP059399.1"/>
</dbReference>
<dbReference type="Pfam" id="PF14388">
    <property type="entry name" value="DUF4419"/>
    <property type="match status" value="1"/>
</dbReference>
<dbReference type="AlphaFoldDB" id="A0A7D6ZNB6"/>
<dbReference type="PANTHER" id="PTHR31252:SF11">
    <property type="entry name" value="DUF4419 DOMAIN-CONTAINING PROTEIN"/>
    <property type="match status" value="1"/>
</dbReference>
<proteinExistence type="predicted"/>
<reference evidence="1 2" key="1">
    <citation type="submission" date="2020-07" db="EMBL/GenBank/DDBJ databases">
        <authorList>
            <person name="Zhuang K."/>
            <person name="Ran Y."/>
        </authorList>
    </citation>
    <scope>NUCLEOTIDE SEQUENCE [LARGE SCALE GENOMIC DNA]</scope>
    <source>
        <strain evidence="1 2">WCH-YHL-001</strain>
    </source>
</reference>
<keyword evidence="2" id="KW-1185">Reference proteome</keyword>
<dbReference type="PANTHER" id="PTHR31252">
    <property type="entry name" value="DUF4419 DOMAIN-CONTAINING PROTEIN"/>
    <property type="match status" value="1"/>
</dbReference>
<evidence type="ECO:0000313" key="1">
    <source>
        <dbReference type="EMBL" id="QLY29645.1"/>
    </source>
</evidence>
<dbReference type="InterPro" id="IPR025533">
    <property type="entry name" value="DUF4419"/>
</dbReference>
<sequence length="508" mass="55703">MMRFEVDAVTPAAEPLATRPLGELYADALVIGGDPATPMLTPDGVHPLFSAVAQAFAQHRPLVLSPDAVWLTVTQGLARHIRLHAEELRAKLVDHEGRATLTVTVDGGMPADAAGWAYAVELFEKGLAEKARGTALFECDFTTSTAVERIAGRVVALDAYAEYFALWMMCVCGIPAITLTGTVEDWRKIRERVDALADFGLETWCRSLAPIADEFVRAAAGEPDIAFWQRIYNPVDAYGGDRATGWITRFYPYLKGGVTFDVPNPMLDLPLDEPRGKPESAFDFDFPGIRSTAVPATLARAVVHVNDQIEGRNRAVALRAGLVGVTQDADGALRPLPGWHLEAATIEIDEVIDRIERDHQVTAPESDNDWLDGSAEVQRLYMRIGTGTLFDGAWRILPVREHCRAAVPGSDLDLTVMFARTDGTCVAAATTYDLESADLRTHWVVCEIVPTPRDDDTWRKFRIRGNPSDIRVHGTSLALLLADALDHGGRLTHTETGRLDQLLRAHPE</sequence>
<dbReference type="EMBL" id="CP059399">
    <property type="protein sequence ID" value="QLY29645.1"/>
    <property type="molecule type" value="Genomic_DNA"/>
</dbReference>
<accession>A0A7D6ZNB6</accession>
<name>A0A7D6ZNB6_9NOCA</name>
<dbReference type="KEGG" id="nhu:H0264_31100"/>
<dbReference type="Proteomes" id="UP000515512">
    <property type="component" value="Chromosome"/>
</dbReference>
<gene>
    <name evidence="1" type="ORF">H0264_31100</name>
</gene>
<organism evidence="1 2">
    <name type="scientific">Nocardia huaxiensis</name>
    <dbReference type="NCBI Taxonomy" id="2755382"/>
    <lineage>
        <taxon>Bacteria</taxon>
        <taxon>Bacillati</taxon>
        <taxon>Actinomycetota</taxon>
        <taxon>Actinomycetes</taxon>
        <taxon>Mycobacteriales</taxon>
        <taxon>Nocardiaceae</taxon>
        <taxon>Nocardia</taxon>
    </lineage>
</organism>
<protein>
    <submittedName>
        <fullName evidence="1">DUF4419 domain-containing protein</fullName>
    </submittedName>
</protein>
<evidence type="ECO:0000313" key="2">
    <source>
        <dbReference type="Proteomes" id="UP000515512"/>
    </source>
</evidence>